<feature type="domain" description="MARVEL" evidence="8">
    <location>
        <begin position="338"/>
        <end position="531"/>
    </location>
</feature>
<keyword evidence="10" id="KW-1185">Reference proteome</keyword>
<feature type="transmembrane region" description="Helical" evidence="7">
    <location>
        <begin position="506"/>
        <end position="527"/>
    </location>
</feature>
<accession>A0A8C3C9Q1</accession>
<dbReference type="Ensembl" id="ENSCMMT00000019327.1">
    <property type="protein sequence ID" value="ENSCMMP00000017583.1"/>
    <property type="gene ID" value="ENSCMMG00000011184.1"/>
</dbReference>
<evidence type="ECO:0000256" key="3">
    <source>
        <dbReference type="ARBA" id="ARBA00022989"/>
    </source>
</evidence>
<protein>
    <recommendedName>
        <fullName evidence="8">MARVEL domain-containing protein</fullName>
    </recommendedName>
</protein>
<reference evidence="9" key="1">
    <citation type="submission" date="2025-08" db="UniProtKB">
        <authorList>
            <consortium name="Ensembl"/>
        </authorList>
    </citation>
    <scope>IDENTIFICATION</scope>
</reference>
<dbReference type="PROSITE" id="PS51225">
    <property type="entry name" value="MARVEL"/>
    <property type="match status" value="1"/>
</dbReference>
<evidence type="ECO:0000256" key="4">
    <source>
        <dbReference type="ARBA" id="ARBA00023136"/>
    </source>
</evidence>
<dbReference type="Proteomes" id="UP000694556">
    <property type="component" value="Unassembled WGS sequence"/>
</dbReference>
<feature type="compositionally biased region" description="Gly residues" evidence="6">
    <location>
        <begin position="299"/>
        <end position="324"/>
    </location>
</feature>
<dbReference type="PANTHER" id="PTHR34609:SF17">
    <property type="entry name" value="GEO08273P1-RELATED"/>
    <property type="match status" value="1"/>
</dbReference>
<dbReference type="InterPro" id="IPR008253">
    <property type="entry name" value="Marvel"/>
</dbReference>
<dbReference type="PANTHER" id="PTHR34609">
    <property type="entry name" value="GEO08273P1-RELATED"/>
    <property type="match status" value="1"/>
</dbReference>
<evidence type="ECO:0000256" key="6">
    <source>
        <dbReference type="SAM" id="MobiDB-lite"/>
    </source>
</evidence>
<evidence type="ECO:0000256" key="2">
    <source>
        <dbReference type="ARBA" id="ARBA00022692"/>
    </source>
</evidence>
<comment type="subcellular location">
    <subcellularLocation>
        <location evidence="1">Membrane</location>
        <topology evidence="1">Multi-pass membrane protein</topology>
    </subcellularLocation>
</comment>
<evidence type="ECO:0000256" key="5">
    <source>
        <dbReference type="PROSITE-ProRule" id="PRU00581"/>
    </source>
</evidence>
<evidence type="ECO:0000256" key="1">
    <source>
        <dbReference type="ARBA" id="ARBA00004141"/>
    </source>
</evidence>
<feature type="compositionally biased region" description="Basic residues" evidence="6">
    <location>
        <begin position="132"/>
        <end position="146"/>
    </location>
</feature>
<evidence type="ECO:0000313" key="10">
    <source>
        <dbReference type="Proteomes" id="UP000694556"/>
    </source>
</evidence>
<proteinExistence type="predicted"/>
<dbReference type="InterPro" id="IPR053077">
    <property type="entry name" value="MARVEL_domain_protein_3"/>
</dbReference>
<feature type="compositionally biased region" description="Low complexity" evidence="6">
    <location>
        <begin position="277"/>
        <end position="298"/>
    </location>
</feature>
<organism evidence="9 10">
    <name type="scientific">Cairina moschata</name>
    <name type="common">Muscovy duck</name>
    <dbReference type="NCBI Taxonomy" id="8855"/>
    <lineage>
        <taxon>Eukaryota</taxon>
        <taxon>Metazoa</taxon>
        <taxon>Chordata</taxon>
        <taxon>Craniata</taxon>
        <taxon>Vertebrata</taxon>
        <taxon>Euteleostomi</taxon>
        <taxon>Archelosauria</taxon>
        <taxon>Archosauria</taxon>
        <taxon>Dinosauria</taxon>
        <taxon>Saurischia</taxon>
        <taxon>Theropoda</taxon>
        <taxon>Coelurosauria</taxon>
        <taxon>Aves</taxon>
        <taxon>Neognathae</taxon>
        <taxon>Galloanserae</taxon>
        <taxon>Anseriformes</taxon>
        <taxon>Anatidae</taxon>
        <taxon>Anatinae</taxon>
        <taxon>Cairina</taxon>
    </lineage>
</organism>
<feature type="compositionally biased region" description="Basic and acidic residues" evidence="6">
    <location>
        <begin position="212"/>
        <end position="226"/>
    </location>
</feature>
<keyword evidence="2 5" id="KW-0812">Transmembrane</keyword>
<dbReference type="GO" id="GO:0016020">
    <property type="term" value="C:membrane"/>
    <property type="evidence" value="ECO:0007669"/>
    <property type="project" value="UniProtKB-SubCell"/>
</dbReference>
<keyword evidence="3 7" id="KW-1133">Transmembrane helix</keyword>
<evidence type="ECO:0000259" key="8">
    <source>
        <dbReference type="PROSITE" id="PS51225"/>
    </source>
</evidence>
<keyword evidence="4 5" id="KW-0472">Membrane</keyword>
<feature type="compositionally biased region" description="Low complexity" evidence="6">
    <location>
        <begin position="186"/>
        <end position="211"/>
    </location>
</feature>
<dbReference type="AlphaFoldDB" id="A0A8C3C9Q1"/>
<evidence type="ECO:0000313" key="9">
    <source>
        <dbReference type="Ensembl" id="ENSCMMP00000017583.1"/>
    </source>
</evidence>
<sequence>MERMVSAESAVLQFTGFSHYWATVLLLRIARKGKGQGRQSFFHDLKHRCTQVSNAVYRSDYTEGVGEQGASLLGQLIQRTVQLLYQEKRKGLRLLLRKGTEGRDRGLRWQTNRGQDAFTSGRSAGKAETRGKLRARLARGARRRPPRGGWGSGPRRHQGLRGASAGRGRGSRGEPRARRAPPPGRGPAARSAPGPRWGRAGPWRSGAALASRGREAPGRAGGEGRPRGARRGTGRDGAAARGAAGGWRGPAPPPPASRLCLPSAPCPERGRRDRRGAAPPRRGRWSAAAAGTCARPGVSGAGGAAGAASGPGGAAGPARPGGGLLPSAGPPPARPQRGALPLAACCQVVGALLAALLLACSSVSYGSTGGYTGVASLGSIHYYQYGGAYSGFSGADGEKARQLDQRFHLLKLPIARAAMAVGGSLTVFSCLLILFGVLRLPWHFPAWLLLECTLDAVVAIGLVPALYYFFHHLLEVYNSSVCKEREQLYQSKGYQGFRCSLHGAEIAAGLLGCTAVMAYLLSAGLAVKGYRTVRKLKQKPVQVYEL</sequence>
<feature type="transmembrane region" description="Helical" evidence="7">
    <location>
        <begin position="447"/>
        <end position="470"/>
    </location>
</feature>
<feature type="compositionally biased region" description="Polar residues" evidence="6">
    <location>
        <begin position="109"/>
        <end position="122"/>
    </location>
</feature>
<reference evidence="9" key="2">
    <citation type="submission" date="2025-09" db="UniProtKB">
        <authorList>
            <consortium name="Ensembl"/>
        </authorList>
    </citation>
    <scope>IDENTIFICATION</scope>
</reference>
<feature type="region of interest" description="Disordered" evidence="6">
    <location>
        <begin position="106"/>
        <end position="333"/>
    </location>
</feature>
<evidence type="ECO:0000256" key="7">
    <source>
        <dbReference type="SAM" id="Phobius"/>
    </source>
</evidence>
<name>A0A8C3C9Q1_CAIMO</name>
<feature type="transmembrane region" description="Helical" evidence="7">
    <location>
        <begin position="414"/>
        <end position="435"/>
    </location>
</feature>